<feature type="transmembrane region" description="Helical" evidence="1">
    <location>
        <begin position="106"/>
        <end position="126"/>
    </location>
</feature>
<keyword evidence="3" id="KW-1185">Reference proteome</keyword>
<proteinExistence type="predicted"/>
<name>A0ABR2XD13_9PEZI</name>
<evidence type="ECO:0000313" key="2">
    <source>
        <dbReference type="EMBL" id="KAK9771720.1"/>
    </source>
</evidence>
<comment type="caution">
    <text evidence="2">The sequence shown here is derived from an EMBL/GenBank/DDBJ whole genome shotgun (WGS) entry which is preliminary data.</text>
</comment>
<accession>A0ABR2XD13</accession>
<reference evidence="2 3" key="1">
    <citation type="submission" date="2024-02" db="EMBL/GenBank/DDBJ databases">
        <title>First draft genome assembly of two strains of Seiridium cardinale.</title>
        <authorList>
            <person name="Emiliani G."/>
            <person name="Scali E."/>
        </authorList>
    </citation>
    <scope>NUCLEOTIDE SEQUENCE [LARGE SCALE GENOMIC DNA]</scope>
    <source>
        <strain evidence="2 3">BM-138-000479</strain>
    </source>
</reference>
<feature type="transmembrane region" description="Helical" evidence="1">
    <location>
        <begin position="80"/>
        <end position="100"/>
    </location>
</feature>
<sequence length="127" mass="13010">MATAGLRLGAAQKAELAIAKDAIVPTRLLLLTQEPTVVGRGSTGAAVHSAKVVDLPNTLTVDVADDIIAAQTAQVMTAGVATLVVIVVGMVMMLKLVMFVTVMNTVVTVEVMLTSTGIIVVVVVAVE</sequence>
<evidence type="ECO:0000256" key="1">
    <source>
        <dbReference type="SAM" id="Phobius"/>
    </source>
</evidence>
<dbReference type="Proteomes" id="UP001465668">
    <property type="component" value="Unassembled WGS sequence"/>
</dbReference>
<keyword evidence="1" id="KW-1133">Transmembrane helix</keyword>
<organism evidence="2 3">
    <name type="scientific">Seiridium cardinale</name>
    <dbReference type="NCBI Taxonomy" id="138064"/>
    <lineage>
        <taxon>Eukaryota</taxon>
        <taxon>Fungi</taxon>
        <taxon>Dikarya</taxon>
        <taxon>Ascomycota</taxon>
        <taxon>Pezizomycotina</taxon>
        <taxon>Sordariomycetes</taxon>
        <taxon>Xylariomycetidae</taxon>
        <taxon>Amphisphaeriales</taxon>
        <taxon>Sporocadaceae</taxon>
        <taxon>Seiridium</taxon>
    </lineage>
</organism>
<dbReference type="EMBL" id="JARVKM010000071">
    <property type="protein sequence ID" value="KAK9771720.1"/>
    <property type="molecule type" value="Genomic_DNA"/>
</dbReference>
<protein>
    <submittedName>
        <fullName evidence="2">Uncharacterized protein</fullName>
    </submittedName>
</protein>
<keyword evidence="1" id="KW-0812">Transmembrane</keyword>
<evidence type="ECO:0000313" key="3">
    <source>
        <dbReference type="Proteomes" id="UP001465668"/>
    </source>
</evidence>
<gene>
    <name evidence="2" type="ORF">SCAR479_11649</name>
</gene>
<keyword evidence="1" id="KW-0472">Membrane</keyword>